<dbReference type="Proteomes" id="UP000018545">
    <property type="component" value="Chromosome"/>
</dbReference>
<dbReference type="EMBL" id="MSAC01000042">
    <property type="protein sequence ID" value="PUX04370.1"/>
    <property type="molecule type" value="Genomic_DNA"/>
</dbReference>
<dbReference type="PATRIC" id="fig|1401659.3.peg.4024"/>
<dbReference type="InterPro" id="IPR008966">
    <property type="entry name" value="Adhesion_dom_sf"/>
</dbReference>
<reference evidence="8 11" key="2">
    <citation type="submission" date="2016-12" db="EMBL/GenBank/DDBJ databases">
        <title>Analysis of the Molecular Diversity Among Cronobacter Species Isolated from Filth Flies Using a Pan Genomic DNA Microarray.</title>
        <authorList>
            <person name="Pava-Ripoll M."/>
            <person name="Tall B."/>
            <person name="Farber J."/>
            <person name="Fanning S."/>
            <person name="Lehner A."/>
            <person name="Stephan R."/>
            <person name="Pagotto F."/>
            <person name="Iverson C."/>
            <person name="Ziobro G."/>
            <person name="Miller A."/>
            <person name="Pearson R."/>
            <person name="Yan Q."/>
            <person name="Kim M."/>
            <person name="Jeong S."/>
            <person name="Park J."/>
            <person name="Jun S."/>
            <person name="Choi H."/>
            <person name="Chung T."/>
            <person name="Yoo Y."/>
            <person name="Park E."/>
            <person name="Hwang S."/>
            <person name="Lee B."/>
            <person name="Sathyamoorthy V."/>
            <person name="Carter L."/>
            <person name="Mammel M."/>
            <person name="Jackson S."/>
            <person name="Kothary M."/>
            <person name="Patel I."/>
            <person name="Grim C."/>
            <person name="Gopinath G."/>
            <person name="Gangiredla J."/>
            <person name="Chase H."/>
        </authorList>
    </citation>
    <scope>NUCLEOTIDE SEQUENCE [LARGE SCALE GENOMIC DNA]</scope>
    <source>
        <strain evidence="8 11">MOD1-Md25g</strain>
    </source>
</reference>
<accession>V5U4F1</accession>
<evidence type="ECO:0000259" key="6">
    <source>
        <dbReference type="Pfam" id="PF00419"/>
    </source>
</evidence>
<name>V5U4F1_9ENTR</name>
<reference evidence="7 10" key="1">
    <citation type="journal article" date="2014" name="Genome Announc.">
        <title>Complete Genome Sequence of Cronobacter sakazakii Strain CMCC 45402.</title>
        <authorList>
            <person name="Zhao Z."/>
            <person name="Wang L."/>
            <person name="Wang B."/>
            <person name="Liang H."/>
            <person name="Ye Q."/>
            <person name="Zeng M."/>
        </authorList>
    </citation>
    <scope>NUCLEOTIDE SEQUENCE [LARGE SCALE GENOMIC DNA]</scope>
    <source>
        <strain evidence="10">45402</strain>
        <strain evidence="7">CMCC45402</strain>
    </source>
</reference>
<dbReference type="InterPro" id="IPR050263">
    <property type="entry name" value="Bact_Fimbrial_Adh_Pro"/>
</dbReference>
<evidence type="ECO:0000256" key="3">
    <source>
        <dbReference type="ARBA" id="ARBA00022729"/>
    </source>
</evidence>
<evidence type="ECO:0000313" key="8">
    <source>
        <dbReference type="EMBL" id="PUX04370.1"/>
    </source>
</evidence>
<evidence type="ECO:0000313" key="10">
    <source>
        <dbReference type="Proteomes" id="UP000018545"/>
    </source>
</evidence>
<feature type="signal peptide" evidence="5">
    <location>
        <begin position="1"/>
        <end position="23"/>
    </location>
</feature>
<dbReference type="Gene3D" id="2.60.40.1090">
    <property type="entry name" value="Fimbrial-type adhesion domain"/>
    <property type="match status" value="1"/>
</dbReference>
<dbReference type="EMBL" id="CP006731">
    <property type="protein sequence ID" value="AHB72421.1"/>
    <property type="molecule type" value="Genomic_DNA"/>
</dbReference>
<dbReference type="EMBL" id="PQJL01000010">
    <property type="protein sequence ID" value="ROW61110.1"/>
    <property type="molecule type" value="Genomic_DNA"/>
</dbReference>
<evidence type="ECO:0000313" key="12">
    <source>
        <dbReference type="Proteomes" id="UP000285793"/>
    </source>
</evidence>
<evidence type="ECO:0000256" key="2">
    <source>
        <dbReference type="ARBA" id="ARBA00006671"/>
    </source>
</evidence>
<dbReference type="RefSeq" id="WP_007779560.1">
    <property type="nucleotide sequence ID" value="NC_023032.1"/>
</dbReference>
<dbReference type="Proteomes" id="UP000244731">
    <property type="component" value="Unassembled WGS sequence"/>
</dbReference>
<dbReference type="GO" id="GO:0043709">
    <property type="term" value="P:cell adhesion involved in single-species biofilm formation"/>
    <property type="evidence" value="ECO:0007669"/>
    <property type="project" value="TreeGrafter"/>
</dbReference>
<organism evidence="7 10">
    <name type="scientific">Cronobacter malonaticus</name>
    <dbReference type="NCBI Taxonomy" id="413503"/>
    <lineage>
        <taxon>Bacteria</taxon>
        <taxon>Pseudomonadati</taxon>
        <taxon>Pseudomonadota</taxon>
        <taxon>Gammaproteobacteria</taxon>
        <taxon>Enterobacterales</taxon>
        <taxon>Enterobacteriaceae</taxon>
        <taxon>Cronobacter</taxon>
    </lineage>
</organism>
<evidence type="ECO:0000313" key="7">
    <source>
        <dbReference type="EMBL" id="AHB72421.1"/>
    </source>
</evidence>
<proteinExistence type="inferred from homology"/>
<dbReference type="Pfam" id="PF00419">
    <property type="entry name" value="Fimbrial"/>
    <property type="match status" value="1"/>
</dbReference>
<comment type="similarity">
    <text evidence="2">Belongs to the fimbrial protein family.</text>
</comment>
<dbReference type="PANTHER" id="PTHR33420">
    <property type="entry name" value="FIMBRIAL SUBUNIT ELFA-RELATED"/>
    <property type="match status" value="1"/>
</dbReference>
<evidence type="ECO:0000256" key="5">
    <source>
        <dbReference type="SAM" id="SignalP"/>
    </source>
</evidence>
<evidence type="ECO:0000313" key="11">
    <source>
        <dbReference type="Proteomes" id="UP000244731"/>
    </source>
</evidence>
<feature type="chain" id="PRO_5044739441" description="Fimbrial-type adhesion domain-containing protein" evidence="5">
    <location>
        <begin position="24"/>
        <end position="193"/>
    </location>
</feature>
<dbReference type="HOGENOM" id="CLU_124873_0_0_6"/>
<dbReference type="PANTHER" id="PTHR33420:SF3">
    <property type="entry name" value="FIMBRIAL SUBUNIT ELFA"/>
    <property type="match status" value="1"/>
</dbReference>
<comment type="subcellular location">
    <subcellularLocation>
        <location evidence="1">Fimbrium</location>
    </subcellularLocation>
</comment>
<dbReference type="KEGG" id="csi:P262_05694"/>
<sequence length="193" mass="20154">MKLNLLHTALAALLMAGTAQAMAQTQDVPATVSISGVLNNVNAGCVVTLDKEVVYMENKVSHLPLQGEQPYKPTVVNAFISGEHKNGQNNVVCSEAVKAGHIALKFTGTPDNADGNVLANSYVESGGAKGVGVGIYGPTKQPIEVNTGTLENLTVLSDLRGSAEFNLELVKLANQEVTPGAVTSSLTVEIERL</sequence>
<keyword evidence="4" id="KW-0281">Fimbrium</keyword>
<keyword evidence="11" id="KW-1185">Reference proteome</keyword>
<dbReference type="GO" id="GO:0009289">
    <property type="term" value="C:pilus"/>
    <property type="evidence" value="ECO:0007669"/>
    <property type="project" value="UniProtKB-SubCell"/>
</dbReference>
<dbReference type="Proteomes" id="UP000285793">
    <property type="component" value="Unassembled WGS sequence"/>
</dbReference>
<evidence type="ECO:0000256" key="1">
    <source>
        <dbReference type="ARBA" id="ARBA00004561"/>
    </source>
</evidence>
<dbReference type="GeneID" id="45717419"/>
<dbReference type="InterPro" id="IPR036937">
    <property type="entry name" value="Adhesion_dom_fimbrial_sf"/>
</dbReference>
<keyword evidence="3 5" id="KW-0732">Signal</keyword>
<gene>
    <name evidence="8" type="ORF">AUM46_13155</name>
    <name evidence="9" type="ORF">C3E80_11735</name>
    <name evidence="7" type="ORF">P262_05694</name>
</gene>
<reference evidence="9 12" key="3">
    <citation type="journal article" date="2018" name="Front. Microbiol.">
        <title>An Investigation of an Acute Gastroenteritis Outbreak: Cronobacter sakazakii, a Potential Cause of Food-Borne Illness.</title>
        <authorList>
            <person name="Yong W."/>
            <person name="Guo B."/>
            <person name="Shi X."/>
            <person name="Cheng T."/>
            <person name="Chen M."/>
            <person name="Jiang X."/>
            <person name="Ye Y."/>
            <person name="Wang J."/>
            <person name="Xie G."/>
            <person name="Ding J."/>
        </authorList>
    </citation>
    <scope>NUCLEOTIDE SEQUENCE [LARGE SCALE GENOMIC DNA]</scope>
    <source>
        <strain evidence="9 12">S1</strain>
    </source>
</reference>
<dbReference type="SUPFAM" id="SSF49401">
    <property type="entry name" value="Bacterial adhesins"/>
    <property type="match status" value="1"/>
</dbReference>
<dbReference type="AlphaFoldDB" id="V5U4F1"/>
<evidence type="ECO:0000256" key="4">
    <source>
        <dbReference type="ARBA" id="ARBA00023263"/>
    </source>
</evidence>
<feature type="domain" description="Fimbrial-type adhesion" evidence="6">
    <location>
        <begin position="91"/>
        <end position="190"/>
    </location>
</feature>
<protein>
    <recommendedName>
        <fullName evidence="6">Fimbrial-type adhesion domain-containing protein</fullName>
    </recommendedName>
</protein>
<dbReference type="InterPro" id="IPR000259">
    <property type="entry name" value="Adhesion_dom_fimbrial"/>
</dbReference>
<evidence type="ECO:0000313" key="9">
    <source>
        <dbReference type="EMBL" id="ROW61110.1"/>
    </source>
</evidence>